<dbReference type="SUPFAM" id="SSF47781">
    <property type="entry name" value="RuvA domain 2-like"/>
    <property type="match status" value="1"/>
</dbReference>
<dbReference type="PANTHER" id="PTHR43022:SF1">
    <property type="entry name" value="PROTEIN SMF"/>
    <property type="match status" value="1"/>
</dbReference>
<dbReference type="InterPro" id="IPR003488">
    <property type="entry name" value="DprA"/>
</dbReference>
<proteinExistence type="inferred from homology"/>
<keyword evidence="4" id="KW-1185">Reference proteome</keyword>
<dbReference type="Pfam" id="PF02481">
    <property type="entry name" value="DNA_processg_A"/>
    <property type="match status" value="1"/>
</dbReference>
<dbReference type="EMBL" id="MZGW01000001">
    <property type="protein sequence ID" value="OPJ57303.1"/>
    <property type="molecule type" value="Genomic_DNA"/>
</dbReference>
<dbReference type="RefSeq" id="WP_079411028.1">
    <property type="nucleotide sequence ID" value="NZ_MZGW01000001.1"/>
</dbReference>
<reference evidence="3 4" key="1">
    <citation type="submission" date="2017-03" db="EMBL/GenBank/DDBJ databases">
        <title>Genome sequence of Clostridium thermoalcaliphilum DSM 7309.</title>
        <authorList>
            <person name="Poehlein A."/>
            <person name="Daniel R."/>
        </authorList>
    </citation>
    <scope>NUCLEOTIDE SEQUENCE [LARGE SCALE GENOMIC DNA]</scope>
    <source>
        <strain evidence="3 4">DSM 7309</strain>
    </source>
</reference>
<dbReference type="SUPFAM" id="SSF102405">
    <property type="entry name" value="MCP/YpsA-like"/>
    <property type="match status" value="1"/>
</dbReference>
<evidence type="ECO:0000259" key="2">
    <source>
        <dbReference type="Pfam" id="PF02481"/>
    </source>
</evidence>
<accession>A0A1V4IBJ8</accession>
<dbReference type="Gene3D" id="3.40.50.450">
    <property type="match status" value="1"/>
</dbReference>
<name>A0A1V4IBJ8_9FIRM</name>
<dbReference type="OrthoDB" id="9785707at2"/>
<dbReference type="NCBIfam" id="TIGR00732">
    <property type="entry name" value="dprA"/>
    <property type="match status" value="1"/>
</dbReference>
<comment type="caution">
    <text evidence="3">The sequence shown here is derived from an EMBL/GenBank/DDBJ whole genome shotgun (WGS) entry which is preliminary data.</text>
</comment>
<dbReference type="PANTHER" id="PTHR43022">
    <property type="entry name" value="PROTEIN SMF"/>
    <property type="match status" value="1"/>
</dbReference>
<evidence type="ECO:0000313" key="4">
    <source>
        <dbReference type="Proteomes" id="UP000190140"/>
    </source>
</evidence>
<sequence>MNRDDTYLLLWYINGIGYKTIKKLEEYLEGNIENIWEAEKCDIYKIPNISSKIKESIVQYRGLSYLDEIKGKLKEKDIKYITLNDCRYPNKLKNIYDPPYVIFVKGNESIIDDFSIAMVGSRKASGYGTWCAKKISEELSNIGINIVSGLALGIDYYSHVGALKGKSNTIGVLGSSIDKPYPKENIKLIDEIVRSGGAIISEYPLGLGAKPAYFPMRNRIISAISDGVLVVEAAQKSGALITVDYALEHGKNVFAVPGNINSFMSSGCNKIIKEGAKMVTSIEDILQEYNIEIDSNINEDNILSLENDECTVTNILKKYGSLHVDLISSYTNINIKDILGILNILEIKGIVMDLGNKIYTINT</sequence>
<protein>
    <recommendedName>
        <fullName evidence="2">Smf/DprA SLOG domain-containing protein</fullName>
    </recommendedName>
</protein>
<evidence type="ECO:0000313" key="3">
    <source>
        <dbReference type="EMBL" id="OPJ57303.1"/>
    </source>
</evidence>
<dbReference type="AlphaFoldDB" id="A0A1V4IBJ8"/>
<dbReference type="Proteomes" id="UP000190140">
    <property type="component" value="Unassembled WGS sequence"/>
</dbReference>
<dbReference type="InterPro" id="IPR057666">
    <property type="entry name" value="DrpA_SLOG"/>
</dbReference>
<dbReference type="STRING" id="29349.CLOTH_05860"/>
<dbReference type="InterPro" id="IPR010994">
    <property type="entry name" value="RuvA_2-like"/>
</dbReference>
<evidence type="ECO:0000256" key="1">
    <source>
        <dbReference type="ARBA" id="ARBA00006525"/>
    </source>
</evidence>
<dbReference type="GO" id="GO:0009294">
    <property type="term" value="P:DNA-mediated transformation"/>
    <property type="evidence" value="ECO:0007669"/>
    <property type="project" value="InterPro"/>
</dbReference>
<organism evidence="3 4">
    <name type="scientific">Alkalithermobacter paradoxus</name>
    <dbReference type="NCBI Taxonomy" id="29349"/>
    <lineage>
        <taxon>Bacteria</taxon>
        <taxon>Bacillati</taxon>
        <taxon>Bacillota</taxon>
        <taxon>Clostridia</taxon>
        <taxon>Peptostreptococcales</taxon>
        <taxon>Tepidibacteraceae</taxon>
        <taxon>Alkalithermobacter</taxon>
    </lineage>
</organism>
<gene>
    <name evidence="3" type="ORF">CLOTH_05860</name>
</gene>
<comment type="similarity">
    <text evidence="1">Belongs to the DprA/Smf family.</text>
</comment>
<feature type="domain" description="Smf/DprA SLOG" evidence="2">
    <location>
        <begin position="79"/>
        <end position="289"/>
    </location>
</feature>